<protein>
    <submittedName>
        <fullName evidence="3">Uncharacterized protein LOC113065053 isoform X1</fullName>
    </submittedName>
</protein>
<evidence type="ECO:0000256" key="1">
    <source>
        <dbReference type="SAM" id="Phobius"/>
    </source>
</evidence>
<proteinExistence type="predicted"/>
<keyword evidence="2" id="KW-1185">Reference proteome</keyword>
<feature type="transmembrane region" description="Helical" evidence="1">
    <location>
        <begin position="83"/>
        <end position="107"/>
    </location>
</feature>
<dbReference type="RefSeq" id="XP_026091956.1">
    <property type="nucleotide sequence ID" value="XM_026236171.1"/>
</dbReference>
<dbReference type="OrthoDB" id="8943878at2759"/>
<evidence type="ECO:0000313" key="2">
    <source>
        <dbReference type="Proteomes" id="UP000515129"/>
    </source>
</evidence>
<keyword evidence="1" id="KW-0472">Membrane</keyword>
<reference evidence="3" key="1">
    <citation type="submission" date="2025-08" db="UniProtKB">
        <authorList>
            <consortium name="RefSeq"/>
        </authorList>
    </citation>
    <scope>IDENTIFICATION</scope>
    <source>
        <strain evidence="3">Wakin</strain>
        <tissue evidence="3">Muscle</tissue>
    </source>
</reference>
<dbReference type="AlphaFoldDB" id="A0A6P6M7U1"/>
<keyword evidence="1" id="KW-0812">Transmembrane</keyword>
<accession>A0A6P6M7U1</accession>
<keyword evidence="1" id="KW-1133">Transmembrane helix</keyword>
<dbReference type="Proteomes" id="UP000515129">
    <property type="component" value="Chromosome 47"/>
</dbReference>
<organism evidence="2 3">
    <name type="scientific">Carassius auratus</name>
    <name type="common">Goldfish</name>
    <dbReference type="NCBI Taxonomy" id="7957"/>
    <lineage>
        <taxon>Eukaryota</taxon>
        <taxon>Metazoa</taxon>
        <taxon>Chordata</taxon>
        <taxon>Craniata</taxon>
        <taxon>Vertebrata</taxon>
        <taxon>Euteleostomi</taxon>
        <taxon>Actinopterygii</taxon>
        <taxon>Neopterygii</taxon>
        <taxon>Teleostei</taxon>
        <taxon>Ostariophysi</taxon>
        <taxon>Cypriniformes</taxon>
        <taxon>Cyprinidae</taxon>
        <taxon>Cyprininae</taxon>
        <taxon>Carassius</taxon>
    </lineage>
</organism>
<name>A0A6P6M7U1_CARAU</name>
<dbReference type="GeneID" id="113065053"/>
<dbReference type="KEGG" id="caua:113065053"/>
<gene>
    <name evidence="3" type="primary">LOC113065053</name>
</gene>
<sequence length="215" mass="24270">MKLGGHGGDEVAEFLWKQIHTVTWLHTNEYSHQLLPDRPVCWTLLAYAIISMSLTGIDLSFNGTTLLKSNDTESQAALYEVKVFNITLSSVALCILTVTGILSCISYRRHRRKCKRAHVYESAVACEVPEEPLGVMCVRKTHSCCDPLALFRRQEKLKDNSRIHYIYTNPLPVGHEEDRIPPHTVSIHTPLPLQDYTNAPNSGIVLAPPLFYMQL</sequence>
<evidence type="ECO:0000313" key="3">
    <source>
        <dbReference type="RefSeq" id="XP_026091956.1"/>
    </source>
</evidence>